<protein>
    <submittedName>
        <fullName evidence="1">Uncharacterized protein</fullName>
    </submittedName>
</protein>
<reference evidence="1" key="1">
    <citation type="journal article" date="2019" name="Sci. Rep.">
        <title>The first clawed lobster virus Homarus gammarus nudivirus (HgNV n. sp.) expands the diversity of the Nudiviridae.</title>
        <authorList>
            <person name="Holt C.C."/>
            <person name="Stone M."/>
            <person name="Bass D."/>
            <person name="Bateman K.S."/>
            <person name="van Aerle R."/>
            <person name="Daniels C.L."/>
            <person name="van der Giezen M."/>
            <person name="Ross S.H."/>
            <person name="Hooper C."/>
            <person name="Stentiford G.D."/>
        </authorList>
    </citation>
    <scope>NUCLEOTIDE SEQUENCE</scope>
    <source>
        <strain evidence="1">52S104HLG2</strain>
    </source>
</reference>
<organism evidence="1 2">
    <name type="scientific">Homarus gammarus nudivirus</name>
    <dbReference type="NCBI Taxonomy" id="2509616"/>
    <lineage>
        <taxon>Viruses</taxon>
        <taxon>Viruses incertae sedis</taxon>
        <taxon>Naldaviricetes</taxon>
        <taxon>Lefavirales</taxon>
        <taxon>Nudiviridae</taxon>
        <taxon>Gammanudivirus</taxon>
        <taxon>Gammanudivirus hogammari</taxon>
    </lineage>
</organism>
<name>A0A411HB83_9VIRU</name>
<proteinExistence type="predicted"/>
<accession>A0A411HB83</accession>
<evidence type="ECO:0000313" key="2">
    <source>
        <dbReference type="Proteomes" id="UP000682645"/>
    </source>
</evidence>
<keyword evidence="2" id="KW-1185">Reference proteome</keyword>
<dbReference type="Proteomes" id="UP000682645">
    <property type="component" value="Segment"/>
</dbReference>
<sequence length="216" mass="24826">MSSFDLLYDCLIQNKTVITDILNAFSDKVLKSTKFDRFNFVVDDVDVVNKKIFVIIFTNVNVKDSDNLKIVYVNPHNAYSNVPCIYTKSSPNTTISNSTELLFENQYRNIIIDDNEIVKRVVLNLDTINVVNITNRTWSLNPGYNISQNTDILMQKLLGADMRITTETYNIISSYLSNYKQFKLFNIIKANIPSTQCLDSIDMTYNLHGFNLSLYP</sequence>
<gene>
    <name evidence="1" type="ORF">HgNV_041</name>
</gene>
<evidence type="ECO:0000313" key="1">
    <source>
        <dbReference type="EMBL" id="QBB28646.1"/>
    </source>
</evidence>
<dbReference type="EMBL" id="MK439999">
    <property type="protein sequence ID" value="QBB28646.1"/>
    <property type="molecule type" value="Genomic_DNA"/>
</dbReference>